<dbReference type="EMBL" id="MU001508">
    <property type="protein sequence ID" value="KAF2439854.1"/>
    <property type="molecule type" value="Genomic_DNA"/>
</dbReference>
<gene>
    <name evidence="1" type="ORF">P171DRAFT_500692</name>
</gene>
<evidence type="ECO:0000313" key="2">
    <source>
        <dbReference type="Proteomes" id="UP000799764"/>
    </source>
</evidence>
<proteinExistence type="predicted"/>
<evidence type="ECO:0000313" key="1">
    <source>
        <dbReference type="EMBL" id="KAF2439854.1"/>
    </source>
</evidence>
<dbReference type="AlphaFoldDB" id="A0A9P4P7J1"/>
<dbReference type="Proteomes" id="UP000799764">
    <property type="component" value="Unassembled WGS sequence"/>
</dbReference>
<keyword evidence="2" id="KW-1185">Reference proteome</keyword>
<name>A0A9P4P7J1_9PLEO</name>
<comment type="caution">
    <text evidence="1">The sequence shown here is derived from an EMBL/GenBank/DDBJ whole genome shotgun (WGS) entry which is preliminary data.</text>
</comment>
<sequence>PQTGVYDPDTKPQTEQIFANVALNLRDAGGEGWGLVFWVDSCHLPLNSEALEAPKKGFRKCVLGHLLLWTCEGEEVRLGC</sequence>
<organism evidence="1 2">
    <name type="scientific">Karstenula rhodostoma CBS 690.94</name>
    <dbReference type="NCBI Taxonomy" id="1392251"/>
    <lineage>
        <taxon>Eukaryota</taxon>
        <taxon>Fungi</taxon>
        <taxon>Dikarya</taxon>
        <taxon>Ascomycota</taxon>
        <taxon>Pezizomycotina</taxon>
        <taxon>Dothideomycetes</taxon>
        <taxon>Pleosporomycetidae</taxon>
        <taxon>Pleosporales</taxon>
        <taxon>Massarineae</taxon>
        <taxon>Didymosphaeriaceae</taxon>
        <taxon>Karstenula</taxon>
    </lineage>
</organism>
<dbReference type="OrthoDB" id="309640at2759"/>
<accession>A0A9P4P7J1</accession>
<feature type="non-terminal residue" evidence="1">
    <location>
        <position position="1"/>
    </location>
</feature>
<reference evidence="1" key="1">
    <citation type="journal article" date="2020" name="Stud. Mycol.">
        <title>101 Dothideomycetes genomes: a test case for predicting lifestyles and emergence of pathogens.</title>
        <authorList>
            <person name="Haridas S."/>
            <person name="Albert R."/>
            <person name="Binder M."/>
            <person name="Bloem J."/>
            <person name="Labutti K."/>
            <person name="Salamov A."/>
            <person name="Andreopoulos B."/>
            <person name="Baker S."/>
            <person name="Barry K."/>
            <person name="Bills G."/>
            <person name="Bluhm B."/>
            <person name="Cannon C."/>
            <person name="Castanera R."/>
            <person name="Culley D."/>
            <person name="Daum C."/>
            <person name="Ezra D."/>
            <person name="Gonzalez J."/>
            <person name="Henrissat B."/>
            <person name="Kuo A."/>
            <person name="Liang C."/>
            <person name="Lipzen A."/>
            <person name="Lutzoni F."/>
            <person name="Magnuson J."/>
            <person name="Mondo S."/>
            <person name="Nolan M."/>
            <person name="Ohm R."/>
            <person name="Pangilinan J."/>
            <person name="Park H.-J."/>
            <person name="Ramirez L."/>
            <person name="Alfaro M."/>
            <person name="Sun H."/>
            <person name="Tritt A."/>
            <person name="Yoshinaga Y."/>
            <person name="Zwiers L.-H."/>
            <person name="Turgeon B."/>
            <person name="Goodwin S."/>
            <person name="Spatafora J."/>
            <person name="Crous P."/>
            <person name="Grigoriev I."/>
        </authorList>
    </citation>
    <scope>NUCLEOTIDE SEQUENCE</scope>
    <source>
        <strain evidence="1">CBS 690.94</strain>
    </source>
</reference>
<protein>
    <submittedName>
        <fullName evidence="1">Uncharacterized protein</fullName>
    </submittedName>
</protein>